<keyword evidence="3" id="KW-1185">Reference proteome</keyword>
<proteinExistence type="predicted"/>
<dbReference type="Proteomes" id="UP001177670">
    <property type="component" value="Unassembled WGS sequence"/>
</dbReference>
<reference evidence="2" key="1">
    <citation type="submission" date="2021-10" db="EMBL/GenBank/DDBJ databases">
        <title>Melipona bicolor Genome sequencing and assembly.</title>
        <authorList>
            <person name="Araujo N.S."/>
            <person name="Arias M.C."/>
        </authorList>
    </citation>
    <scope>NUCLEOTIDE SEQUENCE</scope>
    <source>
        <strain evidence="2">USP_2M_L1-L4_2017</strain>
        <tissue evidence="2">Whole body</tissue>
    </source>
</reference>
<evidence type="ECO:0000313" key="3">
    <source>
        <dbReference type="Proteomes" id="UP001177670"/>
    </source>
</evidence>
<dbReference type="EMBL" id="JAHYIQ010000030">
    <property type="protein sequence ID" value="KAK1120593.1"/>
    <property type="molecule type" value="Genomic_DNA"/>
</dbReference>
<evidence type="ECO:0000313" key="2">
    <source>
        <dbReference type="EMBL" id="KAK1120593.1"/>
    </source>
</evidence>
<protein>
    <submittedName>
        <fullName evidence="2">Uncharacterized protein</fullName>
    </submittedName>
</protein>
<feature type="non-terminal residue" evidence="2">
    <location>
        <position position="57"/>
    </location>
</feature>
<organism evidence="2 3">
    <name type="scientific">Melipona bicolor</name>
    <dbReference type="NCBI Taxonomy" id="60889"/>
    <lineage>
        <taxon>Eukaryota</taxon>
        <taxon>Metazoa</taxon>
        <taxon>Ecdysozoa</taxon>
        <taxon>Arthropoda</taxon>
        <taxon>Hexapoda</taxon>
        <taxon>Insecta</taxon>
        <taxon>Pterygota</taxon>
        <taxon>Neoptera</taxon>
        <taxon>Endopterygota</taxon>
        <taxon>Hymenoptera</taxon>
        <taxon>Apocrita</taxon>
        <taxon>Aculeata</taxon>
        <taxon>Apoidea</taxon>
        <taxon>Anthophila</taxon>
        <taxon>Apidae</taxon>
        <taxon>Melipona</taxon>
    </lineage>
</organism>
<evidence type="ECO:0000256" key="1">
    <source>
        <dbReference type="SAM" id="MobiDB-lite"/>
    </source>
</evidence>
<accession>A0AA40KHJ6</accession>
<sequence length="57" mass="6380">MPETLIRSRPGRGHEFSSSESKRPRKPFANAAILLPLLLSKEICCILDDECNNVQPT</sequence>
<gene>
    <name evidence="2" type="ORF">K0M31_012199</name>
</gene>
<name>A0AA40KHJ6_9HYME</name>
<feature type="region of interest" description="Disordered" evidence="1">
    <location>
        <begin position="1"/>
        <end position="24"/>
    </location>
</feature>
<comment type="caution">
    <text evidence="2">The sequence shown here is derived from an EMBL/GenBank/DDBJ whole genome shotgun (WGS) entry which is preliminary data.</text>
</comment>
<dbReference type="AlphaFoldDB" id="A0AA40KHJ6"/>
<feature type="compositionally biased region" description="Basic and acidic residues" evidence="1">
    <location>
        <begin position="12"/>
        <end position="22"/>
    </location>
</feature>